<evidence type="ECO:0000313" key="1">
    <source>
        <dbReference type="EMBL" id="CUS57641.1"/>
    </source>
</evidence>
<name>A0A160U204_9ZZZZ</name>
<proteinExistence type="predicted"/>
<organism evidence="1">
    <name type="scientific">hydrothermal vent metagenome</name>
    <dbReference type="NCBI Taxonomy" id="652676"/>
    <lineage>
        <taxon>unclassified sequences</taxon>
        <taxon>metagenomes</taxon>
        <taxon>ecological metagenomes</taxon>
    </lineage>
</organism>
<protein>
    <submittedName>
        <fullName evidence="1">Uncharacterized protein</fullName>
    </submittedName>
</protein>
<dbReference type="AlphaFoldDB" id="A0A160U204"/>
<accession>A0A160U204</accession>
<reference evidence="1" key="1">
    <citation type="submission" date="2015-10" db="EMBL/GenBank/DDBJ databases">
        <authorList>
            <person name="Gilbert D.G."/>
        </authorList>
    </citation>
    <scope>NUCLEOTIDE SEQUENCE</scope>
</reference>
<gene>
    <name evidence="1" type="ORF">MGWOODY_Hyp2337</name>
</gene>
<dbReference type="EMBL" id="CZQD01000046">
    <property type="protein sequence ID" value="CUS57641.1"/>
    <property type="molecule type" value="Genomic_DNA"/>
</dbReference>
<sequence length="359" mass="39402">MGAPMTRAGVLLFGKPSAATPLLGYIAGPHAERIARFWPVPHAGFLTLPSARRHAAAILLERRWSSTRDDGMDIVRVVERARDAELARILMRGDAPGGLMKALGRMGEQLWEVGDYANFLSLFADPEAVKVLRHMPHIRADRLGVIVVVPEALRVPGIVANLPETPQAVEDLAAAYQLARLIHGASGASRLVQRWERANSPLVLFDMAAEALQPVEFGRVLAPPALPDWFEPVRTRKALNEMALEFRNCLRDFAADLAMGRMAVYAVRKSSSPPVALALRQDVAGWRLAEALLKGNDDLSDAHLRQLIDVLTAVGVRTGESAWALSQRLHDHVCPDCGPAHLPPRTTWRQRLALGSLWD</sequence>